<evidence type="ECO:0000256" key="1">
    <source>
        <dbReference type="SAM" id="Coils"/>
    </source>
</evidence>
<keyword evidence="1" id="KW-0175">Coiled coil</keyword>
<dbReference type="AlphaFoldDB" id="J3PDH7"/>
<evidence type="ECO:0000313" key="4">
    <source>
        <dbReference type="Proteomes" id="UP000006039"/>
    </source>
</evidence>
<dbReference type="EnsemblFungi" id="EJT70527">
    <property type="protein sequence ID" value="EJT70527"/>
    <property type="gene ID" value="GGTG_11550"/>
</dbReference>
<gene>
    <name evidence="3" type="primary">20352008</name>
    <name evidence="2" type="ORF">GGTG_11550</name>
</gene>
<organism evidence="2">
    <name type="scientific">Gaeumannomyces tritici (strain R3-111a-1)</name>
    <name type="common">Wheat and barley take-all root rot fungus</name>
    <name type="synonym">Gaeumannomyces graminis var. tritici</name>
    <dbReference type="NCBI Taxonomy" id="644352"/>
    <lineage>
        <taxon>Eukaryota</taxon>
        <taxon>Fungi</taxon>
        <taxon>Dikarya</taxon>
        <taxon>Ascomycota</taxon>
        <taxon>Pezizomycotina</taxon>
        <taxon>Sordariomycetes</taxon>
        <taxon>Sordariomycetidae</taxon>
        <taxon>Magnaporthales</taxon>
        <taxon>Magnaporthaceae</taxon>
        <taxon>Gaeumannomyces</taxon>
    </lineage>
</organism>
<feature type="coiled-coil region" evidence="1">
    <location>
        <begin position="16"/>
        <end position="45"/>
    </location>
</feature>
<proteinExistence type="predicted"/>
<evidence type="ECO:0000313" key="2">
    <source>
        <dbReference type="EMBL" id="EJT70527.1"/>
    </source>
</evidence>
<sequence length="149" mass="17808">MLLKISVKAFIALQHCNRLKLKVKLEMAENEKKKEKNNLFNLKLLIKRKRNGFLLKATKIKESFLITKRQQIIQYYNYLKTETQLAREFIKTVCETFLKLARRKRFKLATLYGKITKRKRKKRNSIINYVWVTNFNSNKPKIGNGKTLN</sequence>
<evidence type="ECO:0000313" key="3">
    <source>
        <dbReference type="EnsemblFungi" id="EJT70527"/>
    </source>
</evidence>
<dbReference type="HOGENOM" id="CLU_1749767_0_0_1"/>
<dbReference type="RefSeq" id="XP_009227705.1">
    <property type="nucleotide sequence ID" value="XM_009229441.1"/>
</dbReference>
<reference evidence="3" key="5">
    <citation type="submission" date="2018-04" db="UniProtKB">
        <authorList>
            <consortium name="EnsemblFungi"/>
        </authorList>
    </citation>
    <scope>IDENTIFICATION</scope>
    <source>
        <strain evidence="3">R3-111a-1</strain>
    </source>
</reference>
<dbReference type="Proteomes" id="UP000006039">
    <property type="component" value="Unassembled WGS sequence"/>
</dbReference>
<dbReference type="GeneID" id="20352008"/>
<protein>
    <submittedName>
        <fullName evidence="2 3">Uncharacterized protein</fullName>
    </submittedName>
</protein>
<reference evidence="2" key="3">
    <citation type="submission" date="2010-09" db="EMBL/GenBank/DDBJ databases">
        <title>Annotation of Gaeumannomyces graminis var. tritici R3-111a-1.</title>
        <authorList>
            <consortium name="The Broad Institute Genome Sequencing Platform"/>
            <person name="Ma L.-J."/>
            <person name="Dead R."/>
            <person name="Young S.K."/>
            <person name="Zeng Q."/>
            <person name="Gargeya S."/>
            <person name="Fitzgerald M."/>
            <person name="Haas B."/>
            <person name="Abouelleil A."/>
            <person name="Alvarado L."/>
            <person name="Arachchi H.M."/>
            <person name="Berlin A."/>
            <person name="Brown A."/>
            <person name="Chapman S.B."/>
            <person name="Chen Z."/>
            <person name="Dunbar C."/>
            <person name="Freedman E."/>
            <person name="Gearin G."/>
            <person name="Gellesch M."/>
            <person name="Goldberg J."/>
            <person name="Griggs A."/>
            <person name="Gujja S."/>
            <person name="Heiman D."/>
            <person name="Howarth C."/>
            <person name="Larson L."/>
            <person name="Lui A."/>
            <person name="MacDonald P.J.P."/>
            <person name="Mehta T."/>
            <person name="Montmayeur A."/>
            <person name="Murphy C."/>
            <person name="Neiman D."/>
            <person name="Pearson M."/>
            <person name="Priest M."/>
            <person name="Roberts A."/>
            <person name="Saif S."/>
            <person name="Shea T."/>
            <person name="Shenoy N."/>
            <person name="Sisk P."/>
            <person name="Stolte C."/>
            <person name="Sykes S."/>
            <person name="Yandava C."/>
            <person name="Wortman J."/>
            <person name="Nusbaum C."/>
            <person name="Birren B."/>
        </authorList>
    </citation>
    <scope>NUCLEOTIDE SEQUENCE</scope>
    <source>
        <strain evidence="2">R3-111a-1</strain>
    </source>
</reference>
<reference evidence="3" key="4">
    <citation type="journal article" date="2015" name="G3 (Bethesda)">
        <title>Genome sequences of three phytopathogenic species of the Magnaporthaceae family of fungi.</title>
        <authorList>
            <person name="Okagaki L.H."/>
            <person name="Nunes C.C."/>
            <person name="Sailsbery J."/>
            <person name="Clay B."/>
            <person name="Brown D."/>
            <person name="John T."/>
            <person name="Oh Y."/>
            <person name="Young N."/>
            <person name="Fitzgerald M."/>
            <person name="Haas B.J."/>
            <person name="Zeng Q."/>
            <person name="Young S."/>
            <person name="Adiconis X."/>
            <person name="Fan L."/>
            <person name="Levin J.Z."/>
            <person name="Mitchell T.K."/>
            <person name="Okubara P.A."/>
            <person name="Farman M.L."/>
            <person name="Kohn L.M."/>
            <person name="Birren B."/>
            <person name="Ma L.-J."/>
            <person name="Dean R.A."/>
        </authorList>
    </citation>
    <scope>NUCLEOTIDE SEQUENCE</scope>
    <source>
        <strain evidence="3">R3-111a-1</strain>
    </source>
</reference>
<accession>J3PDH7</accession>
<dbReference type="VEuPathDB" id="FungiDB:GGTG_11550"/>
<dbReference type="EMBL" id="GL385401">
    <property type="protein sequence ID" value="EJT70527.1"/>
    <property type="molecule type" value="Genomic_DNA"/>
</dbReference>
<reference evidence="4" key="1">
    <citation type="submission" date="2010-07" db="EMBL/GenBank/DDBJ databases">
        <title>The genome sequence of Gaeumannomyces graminis var. tritici strain R3-111a-1.</title>
        <authorList>
            <consortium name="The Broad Institute Genome Sequencing Platform"/>
            <person name="Ma L.-J."/>
            <person name="Dead R."/>
            <person name="Young S."/>
            <person name="Zeng Q."/>
            <person name="Koehrsen M."/>
            <person name="Alvarado L."/>
            <person name="Berlin A."/>
            <person name="Chapman S.B."/>
            <person name="Chen Z."/>
            <person name="Freedman E."/>
            <person name="Gellesch M."/>
            <person name="Goldberg J."/>
            <person name="Griggs A."/>
            <person name="Gujja S."/>
            <person name="Heilman E.R."/>
            <person name="Heiman D."/>
            <person name="Hepburn T."/>
            <person name="Howarth C."/>
            <person name="Jen D."/>
            <person name="Larson L."/>
            <person name="Mehta T."/>
            <person name="Neiman D."/>
            <person name="Pearson M."/>
            <person name="Roberts A."/>
            <person name="Saif S."/>
            <person name="Shea T."/>
            <person name="Shenoy N."/>
            <person name="Sisk P."/>
            <person name="Stolte C."/>
            <person name="Sykes S."/>
            <person name="Walk T."/>
            <person name="White J."/>
            <person name="Yandava C."/>
            <person name="Haas B."/>
            <person name="Nusbaum C."/>
            <person name="Birren B."/>
        </authorList>
    </citation>
    <scope>NUCLEOTIDE SEQUENCE [LARGE SCALE GENOMIC DNA]</scope>
    <source>
        <strain evidence="4">R3-111a-1</strain>
    </source>
</reference>
<name>J3PDH7_GAET3</name>
<keyword evidence="4" id="KW-1185">Reference proteome</keyword>
<reference evidence="2" key="2">
    <citation type="submission" date="2010-07" db="EMBL/GenBank/DDBJ databases">
        <authorList>
            <consortium name="The Broad Institute Genome Sequencing Platform"/>
            <consortium name="Broad Institute Genome Sequencing Center for Infectious Disease"/>
            <person name="Ma L.-J."/>
            <person name="Dead R."/>
            <person name="Young S."/>
            <person name="Zeng Q."/>
            <person name="Koehrsen M."/>
            <person name="Alvarado L."/>
            <person name="Berlin A."/>
            <person name="Chapman S.B."/>
            <person name="Chen Z."/>
            <person name="Freedman E."/>
            <person name="Gellesch M."/>
            <person name="Goldberg J."/>
            <person name="Griggs A."/>
            <person name="Gujja S."/>
            <person name="Heilman E.R."/>
            <person name="Heiman D."/>
            <person name="Hepburn T."/>
            <person name="Howarth C."/>
            <person name="Jen D."/>
            <person name="Larson L."/>
            <person name="Mehta T."/>
            <person name="Neiman D."/>
            <person name="Pearson M."/>
            <person name="Roberts A."/>
            <person name="Saif S."/>
            <person name="Shea T."/>
            <person name="Shenoy N."/>
            <person name="Sisk P."/>
            <person name="Stolte C."/>
            <person name="Sykes S."/>
            <person name="Walk T."/>
            <person name="White J."/>
            <person name="Yandava C."/>
            <person name="Haas B."/>
            <person name="Nusbaum C."/>
            <person name="Birren B."/>
        </authorList>
    </citation>
    <scope>NUCLEOTIDE SEQUENCE</scope>
    <source>
        <strain evidence="2">R3-111a-1</strain>
    </source>
</reference>